<keyword evidence="2" id="KW-1185">Reference proteome</keyword>
<gene>
    <name evidence="1" type="ORF">EV699_10340</name>
</gene>
<dbReference type="InterPro" id="IPR025048">
    <property type="entry name" value="DUF3987"/>
</dbReference>
<dbReference type="OrthoDB" id="9067983at2"/>
<dbReference type="InterPro" id="IPR034154">
    <property type="entry name" value="TOPRIM_DnaG/twinkle"/>
</dbReference>
<sequence length="733" mass="80712">MTESPQQAALRLAAAAIRQGFELQALHVYTDARGQPLHWRIRLKRPKTGVKWIRPMKLNGTGYTLGEPVYPGGKPLYRLHELAERPTETVIVTEGEYKADKLAALGLLVTTSGAADSADKADWRTLVGRDVLIWADHDDAGHRYAAAVTAALRALGCSVRQIDVAALNLRPKGDAVEWLEAHPDATKADILALATTERSHRPEGDATVVDQPSASADWPDPKPIQAALRPVPAFDPGTLLPEALRGWIVDEADRMPCPPEFIAAAALVALGAIIGARCAIKPKARDTWLIVPNLWGGIVGDPSAKKSPAIGAALKPLERLIARAMETYQVDMEAFEAEKMVFDARREAIEARIKTAAKAKDGKGEDLDSIAKELQGYRRQAPCAPMLRRFKSNDPTIEKLGELLRDNPTGLLVVRDELVGLIASWDREGREGERAFYLEAWNGNASFDTDRIGRGSIFIQNLCVSIFGGIQPDKLMVYLEQAANMLANDGMLQRFQMLLYPDPLAWEWRDRMPDKAARDQAFTVFERLADFDPEGCGAAPNDDVAKFPYFRFDDAAQEIFIEWSGDLHRVRLPAEDHPLIAQHLAKFDKLYPALALILHLIECAATGIRGPVTAISAMRAAAWCEYLEAHARRCYGLLIDDGLRAAQALVDKLRQGKLADSFTARDVRRHQWRSLTTDESVQAALDWLEAEDWLRGDEVGGTGPGSGRRTVRYAINPKVLKPCKPGGGHGELA</sequence>
<evidence type="ECO:0000313" key="2">
    <source>
        <dbReference type="Proteomes" id="UP000295765"/>
    </source>
</evidence>
<dbReference type="Pfam" id="PF13148">
    <property type="entry name" value="DUF3987"/>
    <property type="match status" value="1"/>
</dbReference>
<proteinExistence type="predicted"/>
<dbReference type="RefSeq" id="WP_132538631.1">
    <property type="nucleotide sequence ID" value="NZ_SLWY01000003.1"/>
</dbReference>
<protein>
    <submittedName>
        <fullName evidence="1">Uncharacterized protein DUF3987</fullName>
    </submittedName>
</protein>
<dbReference type="Proteomes" id="UP000295765">
    <property type="component" value="Unassembled WGS sequence"/>
</dbReference>
<dbReference type="Gene3D" id="3.40.1360.10">
    <property type="match status" value="1"/>
</dbReference>
<dbReference type="CDD" id="cd01029">
    <property type="entry name" value="TOPRIM_primases"/>
    <property type="match status" value="1"/>
</dbReference>
<reference evidence="1 2" key="1">
    <citation type="submission" date="2019-03" db="EMBL/GenBank/DDBJ databases">
        <title>Genomic Encyclopedia of Type Strains, Phase IV (KMG-IV): sequencing the most valuable type-strain genomes for metagenomic binning, comparative biology and taxonomic classification.</title>
        <authorList>
            <person name="Goeker M."/>
        </authorList>
    </citation>
    <scope>NUCLEOTIDE SEQUENCE [LARGE SCALE GENOMIC DNA]</scope>
    <source>
        <strain evidence="1 2">DSM 25287</strain>
    </source>
</reference>
<evidence type="ECO:0000313" key="1">
    <source>
        <dbReference type="EMBL" id="TCO82995.1"/>
    </source>
</evidence>
<dbReference type="AlphaFoldDB" id="A0A4R2LIL9"/>
<dbReference type="EMBL" id="SLWY01000003">
    <property type="protein sequence ID" value="TCO82995.1"/>
    <property type="molecule type" value="Genomic_DNA"/>
</dbReference>
<accession>A0A4R2LIL9</accession>
<comment type="caution">
    <text evidence="1">The sequence shown here is derived from an EMBL/GenBank/DDBJ whole genome shotgun (WGS) entry which is preliminary data.</text>
</comment>
<organism evidence="1 2">
    <name type="scientific">Plasticicumulans lactativorans</name>
    <dbReference type="NCBI Taxonomy" id="1133106"/>
    <lineage>
        <taxon>Bacteria</taxon>
        <taxon>Pseudomonadati</taxon>
        <taxon>Pseudomonadota</taxon>
        <taxon>Gammaproteobacteria</taxon>
        <taxon>Candidatus Competibacteraceae</taxon>
        <taxon>Plasticicumulans</taxon>
    </lineage>
</organism>
<name>A0A4R2LIL9_9GAMM</name>